<dbReference type="GeneTree" id="ENSGT00390000014725"/>
<keyword evidence="5" id="KW-1185">Reference proteome</keyword>
<feature type="region of interest" description="Disordered" evidence="1">
    <location>
        <begin position="455"/>
        <end position="496"/>
    </location>
</feature>
<organism evidence="4 5">
    <name type="scientific">Hippocampus comes</name>
    <name type="common">Tiger tail seahorse</name>
    <dbReference type="NCBI Taxonomy" id="109280"/>
    <lineage>
        <taxon>Eukaryota</taxon>
        <taxon>Metazoa</taxon>
        <taxon>Chordata</taxon>
        <taxon>Craniata</taxon>
        <taxon>Vertebrata</taxon>
        <taxon>Euteleostomi</taxon>
        <taxon>Actinopterygii</taxon>
        <taxon>Neopterygii</taxon>
        <taxon>Teleostei</taxon>
        <taxon>Neoteleostei</taxon>
        <taxon>Acanthomorphata</taxon>
        <taxon>Syngnathiaria</taxon>
        <taxon>Syngnathiformes</taxon>
        <taxon>Syngnathoidei</taxon>
        <taxon>Syngnathidae</taxon>
        <taxon>Hippocampus</taxon>
    </lineage>
</organism>
<accession>A0A3Q3D5N4</accession>
<dbReference type="Proteomes" id="UP000264820">
    <property type="component" value="Unplaced"/>
</dbReference>
<evidence type="ECO:0000259" key="2">
    <source>
        <dbReference type="Pfam" id="PF15806"/>
    </source>
</evidence>
<dbReference type="Pfam" id="PF15806">
    <property type="entry name" value="TRAPP14_N"/>
    <property type="match status" value="1"/>
</dbReference>
<evidence type="ECO:0000313" key="4">
    <source>
        <dbReference type="Ensembl" id="ENSHCOP00000003384.1"/>
    </source>
</evidence>
<dbReference type="InterPro" id="IPR031626">
    <property type="entry name" value="TRAPPC14"/>
</dbReference>
<sequence>MESLFEHTVYFPAAGEAADPVDCEALEQRTHFYLGETVHFLVVLRKGRLLKAKPMGDLFAVATVGAQLGDSRLDLNNSVEEETEAEEDQADISYEDHRRSANANRKFIECCPILNHNNARHRMEPVKSTQLSEEQISFRLTVTLDKLPVNTLQAKIVVSVWERDEDQVEVREHGYLGLLQLCSPARTFREDLNKFKAQVSATLNVLPPPSVGCQQLTVSGKHLTFLKVLNGASQEELCITDVRILPNYNLSYLPMMPDGSVLIVDNVCHQSAEVTMASFYRVDSEWSRLPSTLGTLEEHNFLFRLQLQDTDDHHSSEGLEVPLVAVLQWRTSTLPHARHIVTFYSLPSIRLNRPRLVMTASCPNAVRPRESFPVKYTLVNNLRDVLSVRLHWNFQANAVRGHQDGEVTAVVCQSPFRNLGRCRKGSSVSFTVAFQILGTGLFELSQHMKMKLQFKASPEEHRSPKPCTPPSSGSVARSLSFSHQLPPSKPQHVRTGSMMERPFSNSLYMSPEQSVSSLDQVAKRQCQVFVLEHISS</sequence>
<dbReference type="GO" id="GO:0042127">
    <property type="term" value="P:regulation of cell population proliferation"/>
    <property type="evidence" value="ECO:0007669"/>
    <property type="project" value="Ensembl"/>
</dbReference>
<dbReference type="PANTHER" id="PTHR16096">
    <property type="entry name" value="MICROTUBULE-ASSOCIATED PROTEIN 11"/>
    <property type="match status" value="1"/>
</dbReference>
<dbReference type="STRING" id="109280.ENSHCOP00000003384"/>
<proteinExistence type="predicted"/>
<dbReference type="AlphaFoldDB" id="A0A3Q3D5N4"/>
<evidence type="ECO:0000256" key="1">
    <source>
        <dbReference type="SAM" id="MobiDB-lite"/>
    </source>
</evidence>
<reference evidence="4" key="1">
    <citation type="submission" date="2025-08" db="UniProtKB">
        <authorList>
            <consortium name="Ensembl"/>
        </authorList>
    </citation>
    <scope>IDENTIFICATION</scope>
</reference>
<dbReference type="InterPro" id="IPR055453">
    <property type="entry name" value="TRAPP14_N"/>
</dbReference>
<feature type="domain" description="TRAPP14 C-terminal" evidence="3">
    <location>
        <begin position="356"/>
        <end position="534"/>
    </location>
</feature>
<evidence type="ECO:0000259" key="3">
    <source>
        <dbReference type="Pfam" id="PF23652"/>
    </source>
</evidence>
<dbReference type="PANTHER" id="PTHR16096:SF8">
    <property type="entry name" value="TRAFFICKING PROTEIN PARTICLE COMPLEX SUBUNIT 14"/>
    <property type="match status" value="1"/>
</dbReference>
<dbReference type="GO" id="GO:0060271">
    <property type="term" value="P:cilium assembly"/>
    <property type="evidence" value="ECO:0007669"/>
    <property type="project" value="Ensembl"/>
</dbReference>
<feature type="domain" description="TRAPP14 N-terminal" evidence="2">
    <location>
        <begin position="6"/>
        <end position="355"/>
    </location>
</feature>
<evidence type="ECO:0000313" key="5">
    <source>
        <dbReference type="Proteomes" id="UP000264820"/>
    </source>
</evidence>
<name>A0A3Q3D5N4_HIPCM</name>
<protein>
    <submittedName>
        <fullName evidence="4">Trafficking protein particle complex subunit 14</fullName>
    </submittedName>
</protein>
<feature type="compositionally biased region" description="Polar residues" evidence="1">
    <location>
        <begin position="470"/>
        <end position="485"/>
    </location>
</feature>
<dbReference type="GO" id="GO:0043014">
    <property type="term" value="F:alpha-tubulin binding"/>
    <property type="evidence" value="ECO:0007669"/>
    <property type="project" value="InterPro"/>
</dbReference>
<dbReference type="GO" id="GO:1990071">
    <property type="term" value="C:TRAPPII protein complex"/>
    <property type="evidence" value="ECO:0007669"/>
    <property type="project" value="TreeGrafter"/>
</dbReference>
<dbReference type="InterPro" id="IPR055452">
    <property type="entry name" value="TRAPP14_C"/>
</dbReference>
<reference evidence="4" key="2">
    <citation type="submission" date="2025-09" db="UniProtKB">
        <authorList>
            <consortium name="Ensembl"/>
        </authorList>
    </citation>
    <scope>IDENTIFICATION</scope>
</reference>
<dbReference type="Pfam" id="PF23652">
    <property type="entry name" value="TRAPP14_C"/>
    <property type="match status" value="1"/>
</dbReference>
<dbReference type="Ensembl" id="ENSHCOT00000008826.1">
    <property type="protein sequence ID" value="ENSHCOP00000003384.1"/>
    <property type="gene ID" value="ENSHCOG00000004707.1"/>
</dbReference>